<dbReference type="AlphaFoldDB" id="A0A2X0MHU2"/>
<evidence type="ECO:0000313" key="3">
    <source>
        <dbReference type="Proteomes" id="UP000249464"/>
    </source>
</evidence>
<organism evidence="2 3">
    <name type="scientific">Microbotryum silenes-dioicae</name>
    <dbReference type="NCBI Taxonomy" id="796604"/>
    <lineage>
        <taxon>Eukaryota</taxon>
        <taxon>Fungi</taxon>
        <taxon>Dikarya</taxon>
        <taxon>Basidiomycota</taxon>
        <taxon>Pucciniomycotina</taxon>
        <taxon>Microbotryomycetes</taxon>
        <taxon>Microbotryales</taxon>
        <taxon>Microbotryaceae</taxon>
        <taxon>Microbotryum</taxon>
    </lineage>
</organism>
<dbReference type="STRING" id="796604.A0A2X0MHU2"/>
<dbReference type="Proteomes" id="UP000249464">
    <property type="component" value="Unassembled WGS sequence"/>
</dbReference>
<sequence length="172" mass="18716">MTSPHLPDPHLPGAPSHRSISAHLPTTSSPASRRSDGSTKASTTSSTGSLKGWPTESPIPSRSPSPPKPLAYSFAAQRPWVLRTWMFPSSSEDYTGFRGHEIKWPPLEDFFLGPDPAPGITWLSGEPVWEPQGRLVKAPLRQDSDLYDPAENPDFVVLSRQSFGANPEFAAA</sequence>
<feature type="compositionally biased region" description="Low complexity" evidence="1">
    <location>
        <begin position="38"/>
        <end position="60"/>
    </location>
</feature>
<evidence type="ECO:0000313" key="2">
    <source>
        <dbReference type="EMBL" id="SGY81078.1"/>
    </source>
</evidence>
<gene>
    <name evidence="2" type="primary">BQ5605_C009g05452</name>
    <name evidence="2" type="ORF">BQ5605_C009G05452</name>
</gene>
<proteinExistence type="predicted"/>
<protein>
    <submittedName>
        <fullName evidence="2">BQ5605_C009g05452 protein</fullName>
    </submittedName>
</protein>
<reference evidence="2 3" key="1">
    <citation type="submission" date="2016-11" db="EMBL/GenBank/DDBJ databases">
        <authorList>
            <person name="Jaros S."/>
            <person name="Januszkiewicz K."/>
            <person name="Wedrychowicz H."/>
        </authorList>
    </citation>
    <scope>NUCLEOTIDE SEQUENCE [LARGE SCALE GENOMIC DNA]</scope>
</reference>
<accession>A0A2X0MHU2</accession>
<evidence type="ECO:0000256" key="1">
    <source>
        <dbReference type="SAM" id="MobiDB-lite"/>
    </source>
</evidence>
<feature type="region of interest" description="Disordered" evidence="1">
    <location>
        <begin position="1"/>
        <end position="70"/>
    </location>
</feature>
<keyword evidence="3" id="KW-1185">Reference proteome</keyword>
<dbReference type="EMBL" id="FQNC01000049">
    <property type="protein sequence ID" value="SGY81078.1"/>
    <property type="molecule type" value="Genomic_DNA"/>
</dbReference>
<name>A0A2X0MHU2_9BASI</name>